<evidence type="ECO:0000313" key="2">
    <source>
        <dbReference type="EMBL" id="QDL07505.1"/>
    </source>
</evidence>
<feature type="transmembrane region" description="Helical" evidence="1">
    <location>
        <begin position="50"/>
        <end position="69"/>
    </location>
</feature>
<dbReference type="KEGG" id="bsen:DP114_05975"/>
<keyword evidence="1" id="KW-0812">Transmembrane</keyword>
<dbReference type="Proteomes" id="UP000503129">
    <property type="component" value="Chromosome"/>
</dbReference>
<sequence length="99" mass="11870">MFPRRNWKLLFLTYRTRLLNLLLSLVRFFRNVFRRSFHRFQNYFQQKKSPAIVLVVLLVLLVVTIKLILPSPQIFEGYLTVQKMSLTSAQENQTLLKNI</sequence>
<protein>
    <submittedName>
        <fullName evidence="2">Uncharacterized protein</fullName>
    </submittedName>
</protein>
<keyword evidence="1" id="KW-1133">Transmembrane helix</keyword>
<gene>
    <name evidence="2" type="ORF">DP114_05975</name>
</gene>
<proteinExistence type="predicted"/>
<reference evidence="2 3" key="1">
    <citation type="submission" date="2018-06" db="EMBL/GenBank/DDBJ databases">
        <title>Comparative genomics of Brasilonema spp. strains.</title>
        <authorList>
            <person name="Alvarenga D.O."/>
            <person name="Fiore M.F."/>
            <person name="Varani A.M."/>
        </authorList>
    </citation>
    <scope>NUCLEOTIDE SEQUENCE [LARGE SCALE GENOMIC DNA]</scope>
    <source>
        <strain evidence="2 3">CENA114</strain>
    </source>
</reference>
<keyword evidence="1" id="KW-0472">Membrane</keyword>
<dbReference type="EMBL" id="CP030118">
    <property type="protein sequence ID" value="QDL07505.1"/>
    <property type="molecule type" value="Genomic_DNA"/>
</dbReference>
<evidence type="ECO:0000256" key="1">
    <source>
        <dbReference type="SAM" id="Phobius"/>
    </source>
</evidence>
<keyword evidence="3" id="KW-1185">Reference proteome</keyword>
<name>A0A856M8L2_9CYAN</name>
<accession>A0A856M8L2</accession>
<organism evidence="2 3">
    <name type="scientific">Brasilonema sennae CENA114</name>
    <dbReference type="NCBI Taxonomy" id="415709"/>
    <lineage>
        <taxon>Bacteria</taxon>
        <taxon>Bacillati</taxon>
        <taxon>Cyanobacteriota</taxon>
        <taxon>Cyanophyceae</taxon>
        <taxon>Nostocales</taxon>
        <taxon>Scytonemataceae</taxon>
        <taxon>Brasilonema</taxon>
        <taxon>Bromeliae group (in: Brasilonema)</taxon>
    </lineage>
</organism>
<dbReference type="AlphaFoldDB" id="A0A856M8L2"/>
<evidence type="ECO:0000313" key="3">
    <source>
        <dbReference type="Proteomes" id="UP000503129"/>
    </source>
</evidence>